<evidence type="ECO:0000313" key="2">
    <source>
        <dbReference type="Proteomes" id="UP000823877"/>
    </source>
</evidence>
<name>A0A9D2MI74_9FIRM</name>
<dbReference type="AlphaFoldDB" id="A0A9D2MI74"/>
<protein>
    <submittedName>
        <fullName evidence="1">Uncharacterized protein</fullName>
    </submittedName>
</protein>
<accession>A0A9D2MI74</accession>
<reference evidence="1" key="2">
    <citation type="submission" date="2021-04" db="EMBL/GenBank/DDBJ databases">
        <authorList>
            <person name="Gilroy R."/>
        </authorList>
    </citation>
    <scope>NUCLEOTIDE SEQUENCE</scope>
    <source>
        <strain evidence="1">CHK188-16595</strain>
    </source>
</reference>
<comment type="caution">
    <text evidence="1">The sequence shown here is derived from an EMBL/GenBank/DDBJ whole genome shotgun (WGS) entry which is preliminary data.</text>
</comment>
<proteinExistence type="predicted"/>
<dbReference type="Proteomes" id="UP000823877">
    <property type="component" value="Unassembled WGS sequence"/>
</dbReference>
<evidence type="ECO:0000313" key="1">
    <source>
        <dbReference type="EMBL" id="HJB74570.1"/>
    </source>
</evidence>
<organism evidence="1 2">
    <name type="scientific">Candidatus Eubacterium faecale</name>
    <dbReference type="NCBI Taxonomy" id="2838568"/>
    <lineage>
        <taxon>Bacteria</taxon>
        <taxon>Bacillati</taxon>
        <taxon>Bacillota</taxon>
        <taxon>Clostridia</taxon>
        <taxon>Eubacteriales</taxon>
        <taxon>Eubacteriaceae</taxon>
        <taxon>Eubacterium</taxon>
    </lineage>
</organism>
<gene>
    <name evidence="1" type="ORF">IAA37_02715</name>
</gene>
<dbReference type="EMBL" id="DWXN01000005">
    <property type="protein sequence ID" value="HJB74570.1"/>
    <property type="molecule type" value="Genomic_DNA"/>
</dbReference>
<reference evidence="1" key="1">
    <citation type="journal article" date="2021" name="PeerJ">
        <title>Extensive microbial diversity within the chicken gut microbiome revealed by metagenomics and culture.</title>
        <authorList>
            <person name="Gilroy R."/>
            <person name="Ravi A."/>
            <person name="Getino M."/>
            <person name="Pursley I."/>
            <person name="Horton D.L."/>
            <person name="Alikhan N.F."/>
            <person name="Baker D."/>
            <person name="Gharbi K."/>
            <person name="Hall N."/>
            <person name="Watson M."/>
            <person name="Adriaenssens E.M."/>
            <person name="Foster-Nyarko E."/>
            <person name="Jarju S."/>
            <person name="Secka A."/>
            <person name="Antonio M."/>
            <person name="Oren A."/>
            <person name="Chaudhuri R.R."/>
            <person name="La Ragione R."/>
            <person name="Hildebrand F."/>
            <person name="Pallen M.J."/>
        </authorList>
    </citation>
    <scope>NUCLEOTIDE SEQUENCE</scope>
    <source>
        <strain evidence="1">CHK188-16595</strain>
    </source>
</reference>
<sequence length="48" mass="5576">MDCFGARVRAGERESEPGELFICAKKRTSTFVLVLFFNIIEEIRFDHP</sequence>